<sequence length="1897" mass="214084">METPRQHIARIRKETFSIGGGKNPLASMLDQAVKYLSAELYSKDVHFLMELIQNAEDNEYLEGVDPSLEFVITSRDITGTGAPATLLMFNNEKGFSAKDIESICSVGNSTKKGNKKKGYIGEKVSVLDPVPIVLYVRSKKLLSKLDHEYRIGFKSVFLITSKPYIFSNGYQIGFNEKPCPHCNLGYIVPEWVEENPSVADIRKVYGSSSSLPTTTLVLPLKPDKVKPVKHQLSKIHPEVLLFLSKIKRLSTREDNENSKLNTVSAIAVTKETNFKTRKNIDAESYRLHLSAVEDANKLEKECSYYMWRQKFPVRQENKVERRMDVDDWMITLAFPTAERLHRGQSSPGMYAFLPTEMATNFPFIIQADFILSSSRETIAFDNIWNQGILDCVPSAFVNALTSLVKMTDAPGSSFLRMFKYLPVHFSTFDKLNVVRREIGKKLSQEEIVPSESHNGIQKFFHKPCDVGRIMPSFWNILTVARQQGVRLLNLSSHGWYVLNSAFDRPEYDRVLEFLGVALVDNEWYTKCIQSFNLLMGVPENVYLHILHFIADNWSSKFQGTNMGAIPLIKFVESDGSISLCSIIESTGAVGQRVICRSRVSCQISWLIQWNREFGSVAKHFFLPQKTQEAFQSFPDKEAVLQWLKCTAKLSDLNVHDYAVAIQADIHVNRRVSVAYAHFLYHSCLNNYLAENEVKILCGKMPIVDSYGSVKTNREGVLVPANGSKWVELIGSNPWQQEGYIELSEDYTCPGNFAGTSTEGGQLMEFLKNWLPASDIPDICPPNAGIPAASAPLTKQNAFLLLEWIRELKYRRAITNEFLACIKNGSWIRVDINGSSSYRPPSQSFFFSSNSRKSNWGNILQNGSVLVDIAVIDQDFYGKKINAYKEELKTIGVMFEYREACEFIGRHLLSLAASSTLNRSYMISVLKFITLLKQNSLSPDNFIATIKDGSWLRTSCGNRSPVGSVLYDEGWAVARQISNIPFIDQDYYGEEIIGFKSELLLLGVIVGFDENYQLVVDHLKSPPLIYTLTPVDLPFILDCMLYSKSCENLVNGLENVKCLKTIAGYKCPGECYLFDSQWGCLLNVFSGFPLLDDNFYGSRVFARKAQLKQLGLKVEFEDAIKRFEVTFREMASMSSFPKESALSFLSCCEKLTGTAHKFASNLKKSIREEKWLQTRLGDYRSPRHCILFGPEWESVSAIAQLPFIDDGEKCYGKGIYRYRKELKGMGVVVKLKDGVKLVADSLSFPSNPSSVTPAQVYSWLGCIRILLQVKDYSFPDAFKRSNCQGWLKTYAGYRTPNSCCLFDCKWDTVLKPTDGPFIDEEFYGSNIRQYEKELGATGVIVDVKATCSLLATHMVSLSQFSSILRIYNFLSEQKWHPDTDETKRIWIPEGDDNGKWVSPEECVQHDKEGHLGLLLNVLDKYYEPKLLFYLSSAFAVKSNASLDDYCKVWKVWEDSGCQLSNAQCYAFWRCVLAHWNSKTEKRLAGEIKKVPVSTGSGDIVLVNKTDAFIADDLLIKEIFSKSSSRPIFVWFPQPSLPSLTHSSLVEVYSKIGVRRISESVQKEEVSLADGVKLEQLNPRKHFLQKGLVRLILGFLANPSICMDAKERQQAVQCLLNLTLLETSDPITVNYSLPLSSGEILNVEASRMIRWDRQSSKFFIQKLCRTGGRRTKIEYAIFFSEIIAKGVLWDKEEHVSALAELIKDAVLLDFNDSAIQFLMNYKNLQIFAEDEEFLSTAFRSKNRVAGGRRNKTQEYNGGVTMSDTATVNDVKIEVISTNASTSSDNECVHRTSYCRKPLLQNDNFGVHAPISQDANAFLSQASVVTTPPSTMQKTISSGKRKAPEHDANVSLPMTMNAPEPEAPTTSAPQRKSPRLMMARTPIIAVESSSDSDQEFKIER</sequence>
<feature type="region of interest" description="Disordered" evidence="1">
    <location>
        <begin position="1848"/>
        <end position="1897"/>
    </location>
</feature>
<accession>A0A9Q0GKY9</accession>
<name>A0A9Q0GKY9_9ROSI</name>
<dbReference type="InterPro" id="IPR052957">
    <property type="entry name" value="Auxin_embryo_med"/>
</dbReference>
<proteinExistence type="predicted"/>
<evidence type="ECO:0000256" key="1">
    <source>
        <dbReference type="SAM" id="MobiDB-lite"/>
    </source>
</evidence>
<dbReference type="Proteomes" id="UP001141552">
    <property type="component" value="Unassembled WGS sequence"/>
</dbReference>
<dbReference type="OrthoDB" id="1262810at2759"/>
<dbReference type="SUPFAM" id="SSF55874">
    <property type="entry name" value="ATPase domain of HSP90 chaperone/DNA topoisomerase II/histidine kinase"/>
    <property type="match status" value="1"/>
</dbReference>
<feature type="compositionally biased region" description="Low complexity" evidence="1">
    <location>
        <begin position="1855"/>
        <end position="1866"/>
    </location>
</feature>
<dbReference type="PANTHER" id="PTHR32387">
    <property type="entry name" value="WU:FJ29H11"/>
    <property type="match status" value="1"/>
</dbReference>
<reference evidence="2" key="2">
    <citation type="journal article" date="2023" name="Plants (Basel)">
        <title>Annotation of the Turnera subulata (Passifloraceae) Draft Genome Reveals the S-Locus Evolved after the Divergence of Turneroideae from Passifloroideae in a Stepwise Manner.</title>
        <authorList>
            <person name="Henning P.M."/>
            <person name="Roalson E.H."/>
            <person name="Mir W."/>
            <person name="McCubbin A.G."/>
            <person name="Shore J.S."/>
        </authorList>
    </citation>
    <scope>NUCLEOTIDE SEQUENCE</scope>
    <source>
        <strain evidence="2">F60SS</strain>
    </source>
</reference>
<reference evidence="2" key="1">
    <citation type="submission" date="2022-02" db="EMBL/GenBank/DDBJ databases">
        <authorList>
            <person name="Henning P.M."/>
            <person name="McCubbin A.G."/>
            <person name="Shore J.S."/>
        </authorList>
    </citation>
    <scope>NUCLEOTIDE SEQUENCE</scope>
    <source>
        <strain evidence="2">F60SS</strain>
        <tissue evidence="2">Leaves</tissue>
    </source>
</reference>
<protein>
    <recommendedName>
        <fullName evidence="4">Protein NO VEIN C-terminal domain-containing protein</fullName>
    </recommendedName>
</protein>
<dbReference type="Gene3D" id="3.30.565.10">
    <property type="entry name" value="Histidine kinase-like ATPase, C-terminal domain"/>
    <property type="match status" value="1"/>
</dbReference>
<gene>
    <name evidence="2" type="ORF">Tsubulata_000626</name>
</gene>
<evidence type="ECO:0000313" key="2">
    <source>
        <dbReference type="EMBL" id="KAJ4850146.1"/>
    </source>
</evidence>
<dbReference type="InterPro" id="IPR036890">
    <property type="entry name" value="HATPase_C_sf"/>
</dbReference>
<keyword evidence="3" id="KW-1185">Reference proteome</keyword>
<evidence type="ECO:0008006" key="4">
    <source>
        <dbReference type="Google" id="ProtNLM"/>
    </source>
</evidence>
<evidence type="ECO:0000313" key="3">
    <source>
        <dbReference type="Proteomes" id="UP001141552"/>
    </source>
</evidence>
<organism evidence="2 3">
    <name type="scientific">Turnera subulata</name>
    <dbReference type="NCBI Taxonomy" id="218843"/>
    <lineage>
        <taxon>Eukaryota</taxon>
        <taxon>Viridiplantae</taxon>
        <taxon>Streptophyta</taxon>
        <taxon>Embryophyta</taxon>
        <taxon>Tracheophyta</taxon>
        <taxon>Spermatophyta</taxon>
        <taxon>Magnoliopsida</taxon>
        <taxon>eudicotyledons</taxon>
        <taxon>Gunneridae</taxon>
        <taxon>Pentapetalae</taxon>
        <taxon>rosids</taxon>
        <taxon>fabids</taxon>
        <taxon>Malpighiales</taxon>
        <taxon>Passifloraceae</taxon>
        <taxon>Turnera</taxon>
    </lineage>
</organism>
<comment type="caution">
    <text evidence="2">The sequence shown here is derived from an EMBL/GenBank/DDBJ whole genome shotgun (WGS) entry which is preliminary data.</text>
</comment>
<dbReference type="PANTHER" id="PTHR32387:SF3">
    <property type="entry name" value="ATP_DNA BINDING PROTEIN"/>
    <property type="match status" value="1"/>
</dbReference>
<dbReference type="EMBL" id="JAKUCV010000418">
    <property type="protein sequence ID" value="KAJ4850146.1"/>
    <property type="molecule type" value="Genomic_DNA"/>
</dbReference>